<protein>
    <recommendedName>
        <fullName evidence="3">DUF2256 domain-containing protein</fullName>
    </recommendedName>
</protein>
<name>A0A2M8RCN1_9BRAD</name>
<dbReference type="Proteomes" id="UP000231194">
    <property type="component" value="Unassembled WGS sequence"/>
</dbReference>
<reference evidence="1 2" key="1">
    <citation type="submission" date="2017-11" db="EMBL/GenBank/DDBJ databases">
        <title>Bradyrhizobium forestalis sp. nov., an efficient nitrogen-fixing bacterium isolated from nodules of forest legume species in the Amazon.</title>
        <authorList>
            <person name="Costa E.M."/>
            <person name="Guimaraes A."/>
            <person name="Carvalho T.S."/>
            <person name="Rodrigues T.L."/>
            <person name="Ribeiro P.R.A."/>
            <person name="Lebbe L."/>
            <person name="Willems A."/>
            <person name="Moreira F.M.S."/>
        </authorList>
    </citation>
    <scope>NUCLEOTIDE SEQUENCE [LARGE SCALE GENOMIC DNA]</scope>
    <source>
        <strain evidence="1 2">INPA54B</strain>
    </source>
</reference>
<dbReference type="AlphaFoldDB" id="A0A2M8RCN1"/>
<evidence type="ECO:0008006" key="3">
    <source>
        <dbReference type="Google" id="ProtNLM"/>
    </source>
</evidence>
<dbReference type="EMBL" id="PGVG01000005">
    <property type="protein sequence ID" value="PJG55559.1"/>
    <property type="molecule type" value="Genomic_DNA"/>
</dbReference>
<evidence type="ECO:0000313" key="2">
    <source>
        <dbReference type="Proteomes" id="UP000231194"/>
    </source>
</evidence>
<organism evidence="1 2">
    <name type="scientific">Bradyrhizobium forestalis</name>
    <dbReference type="NCBI Taxonomy" id="1419263"/>
    <lineage>
        <taxon>Bacteria</taxon>
        <taxon>Pseudomonadati</taxon>
        <taxon>Pseudomonadota</taxon>
        <taxon>Alphaproteobacteria</taxon>
        <taxon>Hyphomicrobiales</taxon>
        <taxon>Nitrobacteraceae</taxon>
        <taxon>Bradyrhizobium</taxon>
    </lineage>
</organism>
<sequence>MPTCSGTLHDRPGRCAVCDGRFGLIRYYAWRKPLCSKTCVERLATRRRDDRDWLGRFPIAFDTSPENRARMP</sequence>
<comment type="caution">
    <text evidence="1">The sequence shown here is derived from an EMBL/GenBank/DDBJ whole genome shotgun (WGS) entry which is preliminary data.</text>
</comment>
<gene>
    <name evidence="1" type="ORF">CVM73_08295</name>
</gene>
<evidence type="ECO:0000313" key="1">
    <source>
        <dbReference type="EMBL" id="PJG55559.1"/>
    </source>
</evidence>
<accession>A0A2M8RCN1</accession>
<proteinExistence type="predicted"/>
<keyword evidence="2" id="KW-1185">Reference proteome</keyword>